<dbReference type="AlphaFoldDB" id="A0A4R3PT51"/>
<evidence type="ECO:0008006" key="3">
    <source>
        <dbReference type="Google" id="ProtNLM"/>
    </source>
</evidence>
<reference evidence="1 2" key="1">
    <citation type="submission" date="2019-03" db="EMBL/GenBank/DDBJ databases">
        <title>Genomic Encyclopedia of Type Strains, Phase IV (KMG-V): Genome sequencing to study the core and pangenomes of soil and plant-associated prokaryotes.</title>
        <authorList>
            <person name="Whitman W."/>
        </authorList>
    </citation>
    <scope>NUCLEOTIDE SEQUENCE [LARGE SCALE GENOMIC DNA]</scope>
    <source>
        <strain evidence="1 2">Hc14</strain>
    </source>
</reference>
<dbReference type="InterPro" id="IPR043519">
    <property type="entry name" value="NT_sf"/>
</dbReference>
<gene>
    <name evidence="1" type="ORF">EV132_12223</name>
</gene>
<dbReference type="Gene3D" id="3.30.460.10">
    <property type="entry name" value="Beta Polymerase, domain 2"/>
    <property type="match status" value="1"/>
</dbReference>
<proteinExistence type="predicted"/>
<name>A0A4R3PT51_RHISU</name>
<protein>
    <recommendedName>
        <fullName evidence="3">Nucleotidyltransferase</fullName>
    </recommendedName>
</protein>
<evidence type="ECO:0000313" key="2">
    <source>
        <dbReference type="Proteomes" id="UP000294576"/>
    </source>
</evidence>
<dbReference type="EMBL" id="SMBH01000022">
    <property type="protein sequence ID" value="TCU10032.1"/>
    <property type="molecule type" value="Genomic_DNA"/>
</dbReference>
<dbReference type="Proteomes" id="UP000294576">
    <property type="component" value="Unassembled WGS sequence"/>
</dbReference>
<evidence type="ECO:0000313" key="1">
    <source>
        <dbReference type="EMBL" id="TCU10032.1"/>
    </source>
</evidence>
<organism evidence="1 2">
    <name type="scientific">Rhizobium sullae</name>
    <name type="common">Rhizobium hedysari</name>
    <dbReference type="NCBI Taxonomy" id="50338"/>
    <lineage>
        <taxon>Bacteria</taxon>
        <taxon>Pseudomonadati</taxon>
        <taxon>Pseudomonadota</taxon>
        <taxon>Alphaproteobacteria</taxon>
        <taxon>Hyphomicrobiales</taxon>
        <taxon>Rhizobiaceae</taxon>
        <taxon>Rhizobium/Agrobacterium group</taxon>
        <taxon>Rhizobium</taxon>
    </lineage>
</organism>
<sequence length="241" mass="27973">MLAIFISGSVAAGSSDAYSDVDLRVVVRHERYSWFVEHRRDFPQQWPGFLFNEWMPRTRHCVSHFLPFNKLDIFYLDATELTPSAWYRLPTIILHDPEKIVADVVDRSKGLTFVLTVDEIDFSISKGLAAAHETYRRAKRGELFYSQTLLDELRQHMMQADDWLHDRTPGTSVLAKFDRRSSLDVREVLVGSYCPCDAEMILGALNRLLAVYRGQIVHLHHRFKLRRPIEHDLTALDICTQ</sequence>
<accession>A0A4R3PT51</accession>
<comment type="caution">
    <text evidence="1">The sequence shown here is derived from an EMBL/GenBank/DDBJ whole genome shotgun (WGS) entry which is preliminary data.</text>
</comment>